<keyword evidence="1" id="KW-0472">Membrane</keyword>
<accession>A0AA86R2T8</accession>
<evidence type="ECO:0000313" key="2">
    <source>
        <dbReference type="EMBL" id="CAI9970649.1"/>
    </source>
</evidence>
<dbReference type="InterPro" id="IPR009091">
    <property type="entry name" value="RCC1/BLIP-II"/>
</dbReference>
<dbReference type="EMBL" id="CAXDID020000361">
    <property type="protein sequence ID" value="CAL6082153.1"/>
    <property type="molecule type" value="Genomic_DNA"/>
</dbReference>
<reference evidence="2" key="1">
    <citation type="submission" date="2023-06" db="EMBL/GenBank/DDBJ databases">
        <authorList>
            <person name="Kurt Z."/>
        </authorList>
    </citation>
    <scope>NUCLEOTIDE SEQUENCE</scope>
</reference>
<dbReference type="AlphaFoldDB" id="A0AA86R2T8"/>
<evidence type="ECO:0000256" key="1">
    <source>
        <dbReference type="SAM" id="Phobius"/>
    </source>
</evidence>
<proteinExistence type="predicted"/>
<comment type="caution">
    <text evidence="2">The sequence shown here is derived from an EMBL/GenBank/DDBJ whole genome shotgun (WGS) entry which is preliminary data.</text>
</comment>
<reference evidence="3 4" key="2">
    <citation type="submission" date="2024-07" db="EMBL/GenBank/DDBJ databases">
        <authorList>
            <person name="Akdeniz Z."/>
        </authorList>
    </citation>
    <scope>NUCLEOTIDE SEQUENCE [LARGE SCALE GENOMIC DNA]</scope>
</reference>
<organism evidence="2">
    <name type="scientific">Hexamita inflata</name>
    <dbReference type="NCBI Taxonomy" id="28002"/>
    <lineage>
        <taxon>Eukaryota</taxon>
        <taxon>Metamonada</taxon>
        <taxon>Diplomonadida</taxon>
        <taxon>Hexamitidae</taxon>
        <taxon>Hexamitinae</taxon>
        <taxon>Hexamita</taxon>
    </lineage>
</organism>
<feature type="transmembrane region" description="Helical" evidence="1">
    <location>
        <begin position="408"/>
        <end position="432"/>
    </location>
</feature>
<evidence type="ECO:0000313" key="4">
    <source>
        <dbReference type="Proteomes" id="UP001642409"/>
    </source>
</evidence>
<dbReference type="Proteomes" id="UP001642409">
    <property type="component" value="Unassembled WGS sequence"/>
</dbReference>
<dbReference type="EMBL" id="CATOUU010001079">
    <property type="protein sequence ID" value="CAI9970649.1"/>
    <property type="molecule type" value="Genomic_DNA"/>
</dbReference>
<sequence length="462" mass="51964">MIFAFVLAKVKTIVWNTDQLVTYEYSKDYASDFVQCFSNQYQVMPDGSLKVKGIKYGLQNQASLNFEKTDIQSVSRVYCIDDEFYYLTKSGQLMVENGVQSGKLQFKQVLTQNVLDINSTTDIVVVLTTEGLFIKGECQARCGIPNSDYSIFTKVTFSEFTQKIVAFHIGKSGDNIFLYLENGDVYLTGESNIYPIPQDTARIRKIGNGIKSVELDWNATIVQNVLYYLRGTNLVMYSDKLSPNEQIIYSGVIDFRVYLQQIIMIKEDKVELNFVNSTLSNFEPLYCAREPTDPLCIKINSDTYDNSVDCIQSQEKICLLYTCAHTPLDPVCQFATPCGDEDYVCWAIWCAQSDSITRNEPKCYINPVNTSIQILQQKPQQIFFIGEVYLSYFDQDPNTSKNKVSPGGAAGIAIAVSVVVFTLILIVIIILLKRKTINSQSLVKSTESVNSVVTVAQPVEAL</sequence>
<evidence type="ECO:0000313" key="3">
    <source>
        <dbReference type="EMBL" id="CAL6082153.1"/>
    </source>
</evidence>
<keyword evidence="1" id="KW-1133">Transmembrane helix</keyword>
<name>A0AA86R2T8_9EUKA</name>
<keyword evidence="1" id="KW-0812">Transmembrane</keyword>
<dbReference type="SUPFAM" id="SSF50985">
    <property type="entry name" value="RCC1/BLIP-II"/>
    <property type="match status" value="1"/>
</dbReference>
<gene>
    <name evidence="2" type="ORF">HINF_LOCUS58294</name>
    <name evidence="3" type="ORF">HINF_LOCUS60945</name>
</gene>
<keyword evidence="4" id="KW-1185">Reference proteome</keyword>
<protein>
    <submittedName>
        <fullName evidence="2">Regulator of chromosome condensation 1/beta-lactamase-inhibitor protein II</fullName>
    </submittedName>
    <submittedName>
        <fullName evidence="3">Regulator_of chromosome condensation 1/beta-lactamase-inhibitor protein II</fullName>
    </submittedName>
</protein>